<evidence type="ECO:0000313" key="3">
    <source>
        <dbReference type="Proteomes" id="UP000235388"/>
    </source>
</evidence>
<dbReference type="Proteomes" id="UP000235388">
    <property type="component" value="Unassembled WGS sequence"/>
</dbReference>
<gene>
    <name evidence="2" type="ORF">PCANC_00394</name>
    <name evidence="1" type="ORF">PCASD_02030</name>
</gene>
<sequence>MELWAQALANKIPGVSVISPLNSLRYLNCCNLQSRSTRSRQQAGGIDASSTLAEIGQWLAGQSRPHHPASPPSSVVGKIEHTLGKYLEFVQVSPHKSKEVLHTLLTNNTDNYTIFRSLSVEFLAALGYTIGVIIKLRLNVVKYQAHLATRH</sequence>
<accession>A0A2N5VQ63</accession>
<organism evidence="1 4">
    <name type="scientific">Puccinia coronata f. sp. avenae</name>
    <dbReference type="NCBI Taxonomy" id="200324"/>
    <lineage>
        <taxon>Eukaryota</taxon>
        <taxon>Fungi</taxon>
        <taxon>Dikarya</taxon>
        <taxon>Basidiomycota</taxon>
        <taxon>Pucciniomycotina</taxon>
        <taxon>Pucciniomycetes</taxon>
        <taxon>Pucciniales</taxon>
        <taxon>Pucciniaceae</taxon>
        <taxon>Puccinia</taxon>
    </lineage>
</organism>
<dbReference type="AlphaFoldDB" id="A0A2N5VQ63"/>
<name>A0A2N5VQ63_9BASI</name>
<protein>
    <submittedName>
        <fullName evidence="1">Uncharacterized protein</fullName>
    </submittedName>
</protein>
<dbReference type="EMBL" id="PGCI01000002">
    <property type="protein sequence ID" value="PLW52117.1"/>
    <property type="molecule type" value="Genomic_DNA"/>
</dbReference>
<dbReference type="Proteomes" id="UP000235392">
    <property type="component" value="Unassembled WGS sequence"/>
</dbReference>
<evidence type="ECO:0000313" key="2">
    <source>
        <dbReference type="EMBL" id="PLW58689.1"/>
    </source>
</evidence>
<evidence type="ECO:0000313" key="4">
    <source>
        <dbReference type="Proteomes" id="UP000235392"/>
    </source>
</evidence>
<keyword evidence="3" id="KW-1185">Reference proteome</keyword>
<evidence type="ECO:0000313" key="1">
    <source>
        <dbReference type="EMBL" id="PLW52117.1"/>
    </source>
</evidence>
<comment type="caution">
    <text evidence="1">The sequence shown here is derived from an EMBL/GenBank/DDBJ whole genome shotgun (WGS) entry which is preliminary data.</text>
</comment>
<proteinExistence type="predicted"/>
<reference evidence="3 4" key="1">
    <citation type="submission" date="2017-11" db="EMBL/GenBank/DDBJ databases">
        <title>De novo assembly and phasing of dikaryotic genomes from two isolates of Puccinia coronata f. sp. avenae, the causal agent of oat crown rust.</title>
        <authorList>
            <person name="Miller M.E."/>
            <person name="Zhang Y."/>
            <person name="Omidvar V."/>
            <person name="Sperschneider J."/>
            <person name="Schwessinger B."/>
            <person name="Raley C."/>
            <person name="Palmer J.M."/>
            <person name="Garnica D."/>
            <person name="Upadhyaya N."/>
            <person name="Rathjen J."/>
            <person name="Taylor J.M."/>
            <person name="Park R.F."/>
            <person name="Dodds P.N."/>
            <person name="Hirsch C.D."/>
            <person name="Kianian S.F."/>
            <person name="Figueroa M."/>
        </authorList>
    </citation>
    <scope>NUCLEOTIDE SEQUENCE [LARGE SCALE GENOMIC DNA]</scope>
    <source>
        <strain evidence="2">12NC29</strain>
        <strain evidence="1">12SD80</strain>
    </source>
</reference>
<dbReference type="EMBL" id="PGCJ01000001">
    <property type="protein sequence ID" value="PLW58689.1"/>
    <property type="molecule type" value="Genomic_DNA"/>
</dbReference>